<sequence>MSHPMNRPATIHVAEQRPEAGDSVLFLHGGSVAGWSWTEQAKALPDHHALIPDLPGFGASARHPWTDLATTADELADLVRERAHGGKTHVVGLSLGGVVGVALAARHPDVIRSVFVTGAILRGVRGFGRWAGLAQIRLFGSPGYWKAMARVYRIPPDTVDLFVATGLGIDRDSVRRMVPEIYDGVPARELDGLRRLTAPILAIVGEKESPTFRDALDEVTSRVPHAEVRLAPGMHHVWDVEDPDLFHTTLAHWLATGEPSPALRPVGPRERGAPAAR</sequence>
<dbReference type="GO" id="GO:0016787">
    <property type="term" value="F:hydrolase activity"/>
    <property type="evidence" value="ECO:0007669"/>
    <property type="project" value="UniProtKB-KW"/>
</dbReference>
<feature type="compositionally biased region" description="Basic and acidic residues" evidence="1">
    <location>
        <begin position="267"/>
        <end position="277"/>
    </location>
</feature>
<evidence type="ECO:0000256" key="1">
    <source>
        <dbReference type="SAM" id="MobiDB-lite"/>
    </source>
</evidence>
<evidence type="ECO:0000313" key="3">
    <source>
        <dbReference type="EMBL" id="GAA4689192.1"/>
    </source>
</evidence>
<dbReference type="Proteomes" id="UP001500843">
    <property type="component" value="Unassembled WGS sequence"/>
</dbReference>
<accession>A0ABP8WHF9</accession>
<protein>
    <submittedName>
        <fullName evidence="3">Alpha/beta hydrolase</fullName>
    </submittedName>
</protein>
<evidence type="ECO:0000313" key="4">
    <source>
        <dbReference type="Proteomes" id="UP001500843"/>
    </source>
</evidence>
<proteinExistence type="predicted"/>
<feature type="domain" description="AB hydrolase-1" evidence="2">
    <location>
        <begin position="24"/>
        <end position="246"/>
    </location>
</feature>
<gene>
    <name evidence="3" type="ORF">GCM10023198_04620</name>
</gene>
<dbReference type="EMBL" id="BAABHM010000003">
    <property type="protein sequence ID" value="GAA4689192.1"/>
    <property type="molecule type" value="Genomic_DNA"/>
</dbReference>
<name>A0ABP8WHF9_9MICO</name>
<organism evidence="3 4">
    <name type="scientific">Promicromonospora umidemergens</name>
    <dbReference type="NCBI Taxonomy" id="629679"/>
    <lineage>
        <taxon>Bacteria</taxon>
        <taxon>Bacillati</taxon>
        <taxon>Actinomycetota</taxon>
        <taxon>Actinomycetes</taxon>
        <taxon>Micrococcales</taxon>
        <taxon>Promicromonosporaceae</taxon>
        <taxon>Promicromonospora</taxon>
    </lineage>
</organism>
<evidence type="ECO:0000259" key="2">
    <source>
        <dbReference type="Pfam" id="PF12697"/>
    </source>
</evidence>
<feature type="region of interest" description="Disordered" evidence="1">
    <location>
        <begin position="258"/>
        <end position="277"/>
    </location>
</feature>
<keyword evidence="4" id="KW-1185">Reference proteome</keyword>
<dbReference type="InterPro" id="IPR000073">
    <property type="entry name" value="AB_hydrolase_1"/>
</dbReference>
<dbReference type="PANTHER" id="PTHR43798:SF33">
    <property type="entry name" value="HYDROLASE, PUTATIVE (AFU_ORTHOLOGUE AFUA_2G14860)-RELATED"/>
    <property type="match status" value="1"/>
</dbReference>
<dbReference type="PRINTS" id="PR00111">
    <property type="entry name" value="ABHYDROLASE"/>
</dbReference>
<dbReference type="PANTHER" id="PTHR43798">
    <property type="entry name" value="MONOACYLGLYCEROL LIPASE"/>
    <property type="match status" value="1"/>
</dbReference>
<keyword evidence="3" id="KW-0378">Hydrolase</keyword>
<dbReference type="Pfam" id="PF12697">
    <property type="entry name" value="Abhydrolase_6"/>
    <property type="match status" value="1"/>
</dbReference>
<dbReference type="InterPro" id="IPR029058">
    <property type="entry name" value="AB_hydrolase_fold"/>
</dbReference>
<dbReference type="Gene3D" id="3.40.50.1820">
    <property type="entry name" value="alpha/beta hydrolase"/>
    <property type="match status" value="1"/>
</dbReference>
<comment type="caution">
    <text evidence="3">The sequence shown here is derived from an EMBL/GenBank/DDBJ whole genome shotgun (WGS) entry which is preliminary data.</text>
</comment>
<reference evidence="4" key="1">
    <citation type="journal article" date="2019" name="Int. J. Syst. Evol. Microbiol.">
        <title>The Global Catalogue of Microorganisms (GCM) 10K type strain sequencing project: providing services to taxonomists for standard genome sequencing and annotation.</title>
        <authorList>
            <consortium name="The Broad Institute Genomics Platform"/>
            <consortium name="The Broad Institute Genome Sequencing Center for Infectious Disease"/>
            <person name="Wu L."/>
            <person name="Ma J."/>
        </authorList>
    </citation>
    <scope>NUCLEOTIDE SEQUENCE [LARGE SCALE GENOMIC DNA]</scope>
    <source>
        <strain evidence="4">JCM 17975</strain>
    </source>
</reference>
<dbReference type="InterPro" id="IPR050266">
    <property type="entry name" value="AB_hydrolase_sf"/>
</dbReference>
<dbReference type="SUPFAM" id="SSF53474">
    <property type="entry name" value="alpha/beta-Hydrolases"/>
    <property type="match status" value="1"/>
</dbReference>